<name>A0AAE3JSE0_9FIRM</name>
<dbReference type="InterPro" id="IPR001173">
    <property type="entry name" value="Glyco_trans_2-like"/>
</dbReference>
<evidence type="ECO:0000313" key="4">
    <source>
        <dbReference type="EMBL" id="MCG4765905.1"/>
    </source>
</evidence>
<dbReference type="RefSeq" id="WP_238033281.1">
    <property type="nucleotide sequence ID" value="NZ_JAKNFS010000013.1"/>
</dbReference>
<dbReference type="Pfam" id="PF00535">
    <property type="entry name" value="Glycos_transf_2"/>
    <property type="match status" value="1"/>
</dbReference>
<feature type="domain" description="Glycosyltransferase 2-like" evidence="3">
    <location>
        <begin position="3"/>
        <end position="122"/>
    </location>
</feature>
<proteinExistence type="predicted"/>
<comment type="caution">
    <text evidence="4">The sequence shown here is derived from an EMBL/GenBank/DDBJ whole genome shotgun (WGS) entry which is preliminary data.</text>
</comment>
<evidence type="ECO:0000313" key="5">
    <source>
        <dbReference type="Proteomes" id="UP001199915"/>
    </source>
</evidence>
<dbReference type="Proteomes" id="UP001199915">
    <property type="component" value="Unassembled WGS sequence"/>
</dbReference>
<reference evidence="4" key="1">
    <citation type="submission" date="2022-01" db="EMBL/GenBank/DDBJ databases">
        <title>Collection of gut derived symbiotic bacterial strains cultured from healthy donors.</title>
        <authorList>
            <person name="Lin H."/>
            <person name="Kohout C."/>
            <person name="Waligurski E."/>
            <person name="Pamer E.G."/>
        </authorList>
    </citation>
    <scope>NUCLEOTIDE SEQUENCE</scope>
    <source>
        <strain evidence="4">DFI.5.49</strain>
    </source>
</reference>
<protein>
    <submittedName>
        <fullName evidence="4">Glycosyltransferase</fullName>
        <ecNumber evidence="4">2.4.-.-</ecNumber>
    </submittedName>
</protein>
<sequence length="321" mass="37018">MVSIVVPVYNMEKFLPRCMDTLVSQSSDYEIILVDDGSTDRSPELCDDYRQRYPSLVRVIHKRNSGLSSARNAGIEAAKGTYVIFPDPDDWVEPNYVSKMVEFQNYYQPDLLCVGYYVDTDGKCVPANEGQKTHYMDRAAAQQALFIPPKMGGFAWNKLYHLDMIREHNLHFLDDAGITEDLDFTFRYLLYCDTVCFVPGTRLYHYYQRSGAATHSEFSRKKIETIRTYEKIMENSADGKTVQAAKEEICNTAINLIWQCQNSNLQDKDALKKLQRYVSDYLRDYLKSEQYGKKRKLQAIMACYMPAVYALLKKCVIKGGE</sequence>
<dbReference type="EC" id="2.4.-.-" evidence="4"/>
<dbReference type="EMBL" id="JAKNFS010000013">
    <property type="protein sequence ID" value="MCG4765905.1"/>
    <property type="molecule type" value="Genomic_DNA"/>
</dbReference>
<gene>
    <name evidence="4" type="ORF">L0N21_10360</name>
</gene>
<evidence type="ECO:0000256" key="1">
    <source>
        <dbReference type="ARBA" id="ARBA00022676"/>
    </source>
</evidence>
<dbReference type="CDD" id="cd00761">
    <property type="entry name" value="Glyco_tranf_GTA_type"/>
    <property type="match status" value="1"/>
</dbReference>
<dbReference type="SUPFAM" id="SSF53448">
    <property type="entry name" value="Nucleotide-diphospho-sugar transferases"/>
    <property type="match status" value="1"/>
</dbReference>
<dbReference type="PANTHER" id="PTHR22916:SF51">
    <property type="entry name" value="GLYCOSYLTRANSFERASE EPSH-RELATED"/>
    <property type="match status" value="1"/>
</dbReference>
<organism evidence="4 5">
    <name type="scientific">Fusicatenibacter saccharivorans</name>
    <dbReference type="NCBI Taxonomy" id="1150298"/>
    <lineage>
        <taxon>Bacteria</taxon>
        <taxon>Bacillati</taxon>
        <taxon>Bacillota</taxon>
        <taxon>Clostridia</taxon>
        <taxon>Lachnospirales</taxon>
        <taxon>Lachnospiraceae</taxon>
        <taxon>Fusicatenibacter</taxon>
    </lineage>
</organism>
<dbReference type="InterPro" id="IPR029044">
    <property type="entry name" value="Nucleotide-diphossugar_trans"/>
</dbReference>
<accession>A0AAE3JSE0</accession>
<keyword evidence="2 4" id="KW-0808">Transferase</keyword>
<evidence type="ECO:0000259" key="3">
    <source>
        <dbReference type="Pfam" id="PF00535"/>
    </source>
</evidence>
<keyword evidence="1 4" id="KW-0328">Glycosyltransferase</keyword>
<dbReference type="GO" id="GO:0016757">
    <property type="term" value="F:glycosyltransferase activity"/>
    <property type="evidence" value="ECO:0007669"/>
    <property type="project" value="UniProtKB-KW"/>
</dbReference>
<dbReference type="PANTHER" id="PTHR22916">
    <property type="entry name" value="GLYCOSYLTRANSFERASE"/>
    <property type="match status" value="1"/>
</dbReference>
<dbReference type="AlphaFoldDB" id="A0AAE3JSE0"/>
<evidence type="ECO:0000256" key="2">
    <source>
        <dbReference type="ARBA" id="ARBA00022679"/>
    </source>
</evidence>
<dbReference type="Gene3D" id="3.90.550.10">
    <property type="entry name" value="Spore Coat Polysaccharide Biosynthesis Protein SpsA, Chain A"/>
    <property type="match status" value="1"/>
</dbReference>